<sequence>MSFRKKAGIAVFVLTVCVYLLQPGCLQNNILGCTVSALVFYTLMLTTSGFLLFKNPPQELVDSKGKAVFITGCDSGFGAELACRLDKLGYTVFAGCLMPDREGAQGLKEMTSGRVHIVHMDVTDDWLVRQAVQYVKNNIGDNILWALVNNAGVAVFTEIEWCSVEQYTRIMDVNVIGVVRVTKAFLPLIRPSKGRVVNVASLAGRFTLPAFSAYSMSKKACIAFSDGLRLEMSKFDVKVITIEPGLYRTPISSEEYLIDMNRKSWAETPKDIKNDYGEEYFDAFLQNITQQMKRARPHVHEVTDLMVQAVVTKNPHFRYVPYWMTYLRSELIRYLPTSVTDKYFKAISVKCDVQSKRRESERDSKENGKKEK</sequence>
<comment type="caution">
    <text evidence="3">The sequence shown here is derived from an EMBL/GenBank/DDBJ whole genome shotgun (WGS) entry which is preliminary data.</text>
</comment>
<dbReference type="InterPro" id="IPR036291">
    <property type="entry name" value="NAD(P)-bd_dom_sf"/>
</dbReference>
<name>A0AAN8G3A2_PATCE</name>
<evidence type="ECO:0000256" key="2">
    <source>
        <dbReference type="SAM" id="Phobius"/>
    </source>
</evidence>
<dbReference type="Pfam" id="PF00106">
    <property type="entry name" value="adh_short"/>
    <property type="match status" value="1"/>
</dbReference>
<dbReference type="PRINTS" id="PR00081">
    <property type="entry name" value="GDHRDH"/>
</dbReference>
<feature type="transmembrane region" description="Helical" evidence="2">
    <location>
        <begin position="33"/>
        <end position="53"/>
    </location>
</feature>
<organism evidence="3 4">
    <name type="scientific">Patella caerulea</name>
    <name type="common">Rayed Mediterranean limpet</name>
    <dbReference type="NCBI Taxonomy" id="87958"/>
    <lineage>
        <taxon>Eukaryota</taxon>
        <taxon>Metazoa</taxon>
        <taxon>Spiralia</taxon>
        <taxon>Lophotrochozoa</taxon>
        <taxon>Mollusca</taxon>
        <taxon>Gastropoda</taxon>
        <taxon>Patellogastropoda</taxon>
        <taxon>Patelloidea</taxon>
        <taxon>Patellidae</taxon>
        <taxon>Patella</taxon>
    </lineage>
</organism>
<dbReference type="SUPFAM" id="SSF51735">
    <property type="entry name" value="NAD(P)-binding Rossmann-fold domains"/>
    <property type="match status" value="1"/>
</dbReference>
<proteinExistence type="inferred from homology"/>
<comment type="similarity">
    <text evidence="1">Belongs to the short-chain dehydrogenases/reductases (SDR) family.</text>
</comment>
<dbReference type="PRINTS" id="PR00080">
    <property type="entry name" value="SDRFAMILY"/>
</dbReference>
<dbReference type="PANTHER" id="PTHR43313:SF36">
    <property type="entry name" value="D-BETA-HYDROXYBUTYRATE DEHYDROGENASE, MITOCHONDRIAL"/>
    <property type="match status" value="1"/>
</dbReference>
<dbReference type="InterPro" id="IPR002347">
    <property type="entry name" value="SDR_fam"/>
</dbReference>
<keyword evidence="4" id="KW-1185">Reference proteome</keyword>
<evidence type="ECO:0000256" key="1">
    <source>
        <dbReference type="RuleBase" id="RU000363"/>
    </source>
</evidence>
<dbReference type="AlphaFoldDB" id="A0AAN8G3A2"/>
<dbReference type="Gene3D" id="3.40.50.720">
    <property type="entry name" value="NAD(P)-binding Rossmann-like Domain"/>
    <property type="match status" value="1"/>
</dbReference>
<dbReference type="Proteomes" id="UP001347796">
    <property type="component" value="Unassembled WGS sequence"/>
</dbReference>
<evidence type="ECO:0000313" key="3">
    <source>
        <dbReference type="EMBL" id="KAK6165160.1"/>
    </source>
</evidence>
<dbReference type="GO" id="GO:0016491">
    <property type="term" value="F:oxidoreductase activity"/>
    <property type="evidence" value="ECO:0007669"/>
    <property type="project" value="TreeGrafter"/>
</dbReference>
<accession>A0AAN8G3A2</accession>
<keyword evidence="2" id="KW-0472">Membrane</keyword>
<gene>
    <name evidence="3" type="ORF">SNE40_023604</name>
</gene>
<dbReference type="PANTHER" id="PTHR43313">
    <property type="entry name" value="SHORT-CHAIN DEHYDROGENASE/REDUCTASE FAMILY 9C"/>
    <property type="match status" value="1"/>
</dbReference>
<evidence type="ECO:0000313" key="4">
    <source>
        <dbReference type="Proteomes" id="UP001347796"/>
    </source>
</evidence>
<protein>
    <submittedName>
        <fullName evidence="3">Uncharacterized protein</fullName>
    </submittedName>
</protein>
<keyword evidence="2" id="KW-1133">Transmembrane helix</keyword>
<dbReference type="EMBL" id="JAZGQO010000025">
    <property type="protein sequence ID" value="KAK6165160.1"/>
    <property type="molecule type" value="Genomic_DNA"/>
</dbReference>
<keyword evidence="2" id="KW-0812">Transmembrane</keyword>
<dbReference type="GO" id="GO:0008202">
    <property type="term" value="P:steroid metabolic process"/>
    <property type="evidence" value="ECO:0007669"/>
    <property type="project" value="TreeGrafter"/>
</dbReference>
<reference evidence="3 4" key="1">
    <citation type="submission" date="2024-01" db="EMBL/GenBank/DDBJ databases">
        <title>The genome of the rayed Mediterranean limpet Patella caerulea (Linnaeus, 1758).</title>
        <authorList>
            <person name="Anh-Thu Weber A."/>
            <person name="Halstead-Nussloch G."/>
        </authorList>
    </citation>
    <scope>NUCLEOTIDE SEQUENCE [LARGE SCALE GENOMIC DNA]</scope>
    <source>
        <strain evidence="3">AATW-2023a</strain>
        <tissue evidence="3">Whole specimen</tissue>
    </source>
</reference>